<keyword evidence="1 2" id="KW-0732">Signal</keyword>
<dbReference type="CDD" id="cd01004">
    <property type="entry name" value="PBP2_MidA_like"/>
    <property type="match status" value="1"/>
</dbReference>
<keyword evidence="5" id="KW-1185">Reference proteome</keyword>
<dbReference type="Gene3D" id="3.40.190.10">
    <property type="entry name" value="Periplasmic binding protein-like II"/>
    <property type="match status" value="2"/>
</dbReference>
<feature type="chain" id="PRO_5004003869" evidence="2">
    <location>
        <begin position="35"/>
        <end position="339"/>
    </location>
</feature>
<dbReference type="Pfam" id="PF00497">
    <property type="entry name" value="SBP_bac_3"/>
    <property type="match status" value="1"/>
</dbReference>
<dbReference type="PANTHER" id="PTHR35936">
    <property type="entry name" value="MEMBRANE-BOUND LYTIC MUREIN TRANSGLYCOSYLASE F"/>
    <property type="match status" value="1"/>
</dbReference>
<dbReference type="PANTHER" id="PTHR35936:SF17">
    <property type="entry name" value="ARGININE-BINDING EXTRACELLULAR PROTEIN ARTP"/>
    <property type="match status" value="1"/>
</dbReference>
<organism evidence="4 5">
    <name type="scientific">Gordonia soli NBRC 108243</name>
    <dbReference type="NCBI Taxonomy" id="1223545"/>
    <lineage>
        <taxon>Bacteria</taxon>
        <taxon>Bacillati</taxon>
        <taxon>Actinomycetota</taxon>
        <taxon>Actinomycetes</taxon>
        <taxon>Mycobacteriales</taxon>
        <taxon>Gordoniaceae</taxon>
        <taxon>Gordonia</taxon>
    </lineage>
</organism>
<evidence type="ECO:0000313" key="4">
    <source>
        <dbReference type="EMBL" id="GAC67972.1"/>
    </source>
</evidence>
<sequence length="339" mass="36182">MKSIGTHGRGRRWRFGTAAAVAALSIALVGTACSTDVDETTQEVTNVQGEKLNLTADQQRIVPAKDEAIAATVPQAIRDRGTLLIGQGSGAGNPPFTFPATDDDRVWIGDEVDIATLVAGVLGLKPEFKRASWEGLFLGIDSGSSDVGFSNITVTEDRKDIYDFATYRTDVLSVIVPADSTLKFGGYEDLSGKTIAVSSGTNQEKILVGYADRLKAEGKPSITIKNYQDITGTWSALASRQIDGYFGPNPINAFHDAQVRGTPQETKLVGEVSGAGEDLTGLIAATTKKGNPLINPVRAAINKVIQSGEYQKVLQRWNLQNEAVKTSELNPQGLPRTSS</sequence>
<feature type="domain" description="Solute-binding protein family 3/N-terminal" evidence="3">
    <location>
        <begin position="82"/>
        <end position="321"/>
    </location>
</feature>
<accession>M0QKM5</accession>
<dbReference type="Proteomes" id="UP000011666">
    <property type="component" value="Unassembled WGS sequence"/>
</dbReference>
<name>M0QKM5_9ACTN</name>
<dbReference type="AlphaFoldDB" id="M0QKM5"/>
<protein>
    <submittedName>
        <fullName evidence="4">Putative amino acid ABC transporter substrate-binding protein</fullName>
    </submittedName>
</protein>
<evidence type="ECO:0000313" key="5">
    <source>
        <dbReference type="Proteomes" id="UP000011666"/>
    </source>
</evidence>
<dbReference type="OrthoDB" id="4633994at2"/>
<dbReference type="STRING" id="1223545.GS4_11_02420"/>
<dbReference type="SUPFAM" id="SSF53850">
    <property type="entry name" value="Periplasmic binding protein-like II"/>
    <property type="match status" value="1"/>
</dbReference>
<comment type="caution">
    <text evidence="4">The sequence shown here is derived from an EMBL/GenBank/DDBJ whole genome shotgun (WGS) entry which is preliminary data.</text>
</comment>
<dbReference type="EMBL" id="BANX01000011">
    <property type="protein sequence ID" value="GAC67972.1"/>
    <property type="molecule type" value="Genomic_DNA"/>
</dbReference>
<feature type="signal peptide" evidence="2">
    <location>
        <begin position="1"/>
        <end position="34"/>
    </location>
</feature>
<dbReference type="InterPro" id="IPR001638">
    <property type="entry name" value="Solute-binding_3/MltF_N"/>
</dbReference>
<evidence type="ECO:0000256" key="2">
    <source>
        <dbReference type="SAM" id="SignalP"/>
    </source>
</evidence>
<evidence type="ECO:0000259" key="3">
    <source>
        <dbReference type="SMART" id="SM00062"/>
    </source>
</evidence>
<gene>
    <name evidence="4" type="ORF">GS4_11_02420</name>
</gene>
<reference evidence="4 5" key="1">
    <citation type="submission" date="2013-01" db="EMBL/GenBank/DDBJ databases">
        <title>Whole genome shotgun sequence of Gordonia soli NBRC 108243.</title>
        <authorList>
            <person name="Isaki-Nakamura S."/>
            <person name="Hosoyama A."/>
            <person name="Tsuchikane K."/>
            <person name="Ando Y."/>
            <person name="Baba S."/>
            <person name="Ohji S."/>
            <person name="Hamada M."/>
            <person name="Tamura T."/>
            <person name="Yamazoe A."/>
            <person name="Yamazaki S."/>
            <person name="Fujita N."/>
        </authorList>
    </citation>
    <scope>NUCLEOTIDE SEQUENCE [LARGE SCALE GENOMIC DNA]</scope>
    <source>
        <strain evidence="4 5">NBRC 108243</strain>
    </source>
</reference>
<dbReference type="PROSITE" id="PS51257">
    <property type="entry name" value="PROKAR_LIPOPROTEIN"/>
    <property type="match status" value="1"/>
</dbReference>
<dbReference type="RefSeq" id="WP_007619708.1">
    <property type="nucleotide sequence ID" value="NZ_BANX01000011.1"/>
</dbReference>
<proteinExistence type="predicted"/>
<evidence type="ECO:0000256" key="1">
    <source>
        <dbReference type="ARBA" id="ARBA00022729"/>
    </source>
</evidence>
<dbReference type="SMART" id="SM00062">
    <property type="entry name" value="PBPb"/>
    <property type="match status" value="1"/>
</dbReference>
<dbReference type="eggNOG" id="COG0834">
    <property type="taxonomic scope" value="Bacteria"/>
</dbReference>